<reference evidence="1" key="1">
    <citation type="journal article" date="2023" name="Insect Mol. Biol.">
        <title>Genome sequencing provides insights into the evolution of gene families encoding plant cell wall-degrading enzymes in longhorned beetles.</title>
        <authorList>
            <person name="Shin N.R."/>
            <person name="Okamura Y."/>
            <person name="Kirsch R."/>
            <person name="Pauchet Y."/>
        </authorList>
    </citation>
    <scope>NUCLEOTIDE SEQUENCE</scope>
    <source>
        <strain evidence="1">MMC_N1</strain>
    </source>
</reference>
<sequence length="87" mass="9453">MFLEKLYSFSLSDRNFDCCTVVKSKFLNSSAISAIKGSSGLGVANNILTAINNPSNPIVGFQLPAGGILIKSKQIRPLSLYVWMKVE</sequence>
<dbReference type="EMBL" id="JAPWTJ010002045">
    <property type="protein sequence ID" value="KAJ8968191.1"/>
    <property type="molecule type" value="Genomic_DNA"/>
</dbReference>
<name>A0ABQ9IX24_9CUCU</name>
<evidence type="ECO:0000313" key="2">
    <source>
        <dbReference type="Proteomes" id="UP001162164"/>
    </source>
</evidence>
<proteinExistence type="predicted"/>
<comment type="caution">
    <text evidence="1">The sequence shown here is derived from an EMBL/GenBank/DDBJ whole genome shotgun (WGS) entry which is preliminary data.</text>
</comment>
<protein>
    <submittedName>
        <fullName evidence="1">Uncharacterized protein</fullName>
    </submittedName>
</protein>
<evidence type="ECO:0000313" key="1">
    <source>
        <dbReference type="EMBL" id="KAJ8968191.1"/>
    </source>
</evidence>
<keyword evidence="2" id="KW-1185">Reference proteome</keyword>
<organism evidence="1 2">
    <name type="scientific">Molorchus minor</name>
    <dbReference type="NCBI Taxonomy" id="1323400"/>
    <lineage>
        <taxon>Eukaryota</taxon>
        <taxon>Metazoa</taxon>
        <taxon>Ecdysozoa</taxon>
        <taxon>Arthropoda</taxon>
        <taxon>Hexapoda</taxon>
        <taxon>Insecta</taxon>
        <taxon>Pterygota</taxon>
        <taxon>Neoptera</taxon>
        <taxon>Endopterygota</taxon>
        <taxon>Coleoptera</taxon>
        <taxon>Polyphaga</taxon>
        <taxon>Cucujiformia</taxon>
        <taxon>Chrysomeloidea</taxon>
        <taxon>Cerambycidae</taxon>
        <taxon>Lamiinae</taxon>
        <taxon>Monochamini</taxon>
        <taxon>Molorchus</taxon>
    </lineage>
</organism>
<accession>A0ABQ9IX24</accession>
<dbReference type="Proteomes" id="UP001162164">
    <property type="component" value="Unassembled WGS sequence"/>
</dbReference>
<gene>
    <name evidence="1" type="ORF">NQ317_006793</name>
</gene>